<feature type="site" description="Lowers pKa of active site Tyr" evidence="6">
    <location>
        <position position="80"/>
    </location>
</feature>
<evidence type="ECO:0000256" key="1">
    <source>
        <dbReference type="ARBA" id="ARBA00007905"/>
    </source>
</evidence>
<reference evidence="8 9" key="1">
    <citation type="submission" date="2013-04" db="EMBL/GenBank/DDBJ databases">
        <title>The Genome Sequence of Sutterella wadsworthensis HGA0223.</title>
        <authorList>
            <consortium name="The Broad Institute Genomics Platform"/>
            <person name="Earl A."/>
            <person name="Ward D."/>
            <person name="Feldgarden M."/>
            <person name="Gevers D."/>
            <person name="Schmidt T.M."/>
            <person name="Dover J."/>
            <person name="Dai D."/>
            <person name="Walker B."/>
            <person name="Young S."/>
            <person name="Zeng Q."/>
            <person name="Gargeya S."/>
            <person name="Fitzgerald M."/>
            <person name="Haas B."/>
            <person name="Abouelleil A."/>
            <person name="Allen A.W."/>
            <person name="Alvarado L."/>
            <person name="Arachchi H.M."/>
            <person name="Berlin A.M."/>
            <person name="Chapman S.B."/>
            <person name="Gainer-Dewar J."/>
            <person name="Goldberg J."/>
            <person name="Griggs A."/>
            <person name="Gujja S."/>
            <person name="Hansen M."/>
            <person name="Howarth C."/>
            <person name="Imamovic A."/>
            <person name="Ireland A."/>
            <person name="Larimer J."/>
            <person name="McCowan C."/>
            <person name="Murphy C."/>
            <person name="Pearson M."/>
            <person name="Poon T.W."/>
            <person name="Priest M."/>
            <person name="Roberts A."/>
            <person name="Saif S."/>
            <person name="Shea T."/>
            <person name="Sisk P."/>
            <person name="Sykes S."/>
            <person name="Wortman J."/>
            <person name="Nusbaum C."/>
            <person name="Birren B."/>
        </authorList>
    </citation>
    <scope>NUCLEOTIDE SEQUENCE [LARGE SCALE GENOMIC DNA]</scope>
    <source>
        <strain evidence="8 9">HGA0223</strain>
    </source>
</reference>
<comment type="similarity">
    <text evidence="1">Belongs to the aldo/keto reductase family.</text>
</comment>
<dbReference type="PROSITE" id="PS00062">
    <property type="entry name" value="ALDOKETO_REDUCTASE_2"/>
    <property type="match status" value="1"/>
</dbReference>
<evidence type="ECO:0000313" key="8">
    <source>
        <dbReference type="EMBL" id="EPD99849.1"/>
    </source>
</evidence>
<dbReference type="GO" id="GO:0016616">
    <property type="term" value="F:oxidoreductase activity, acting on the CH-OH group of donors, NAD or NADP as acceptor"/>
    <property type="evidence" value="ECO:0007669"/>
    <property type="project" value="UniProtKB-ARBA"/>
</dbReference>
<dbReference type="HOGENOM" id="CLU_023205_0_3_4"/>
<dbReference type="InterPro" id="IPR023210">
    <property type="entry name" value="NADP_OxRdtase_dom"/>
</dbReference>
<evidence type="ECO:0000259" key="7">
    <source>
        <dbReference type="Pfam" id="PF00248"/>
    </source>
</evidence>
<feature type="active site" description="Proton donor" evidence="4">
    <location>
        <position position="55"/>
    </location>
</feature>
<gene>
    <name evidence="8" type="ORF">HMPREF1476_00653</name>
</gene>
<feature type="domain" description="NADP-dependent oxidoreductase" evidence="7">
    <location>
        <begin position="21"/>
        <end position="269"/>
    </location>
</feature>
<comment type="caution">
    <text evidence="8">The sequence shown here is derived from an EMBL/GenBank/DDBJ whole genome shotgun (WGS) entry which is preliminary data.</text>
</comment>
<keyword evidence="3" id="KW-0560">Oxidoreductase</keyword>
<proteinExistence type="inferred from homology"/>
<dbReference type="InterPro" id="IPR036812">
    <property type="entry name" value="NAD(P)_OxRdtase_dom_sf"/>
</dbReference>
<keyword evidence="9" id="KW-1185">Reference proteome</keyword>
<evidence type="ECO:0000256" key="2">
    <source>
        <dbReference type="ARBA" id="ARBA00022857"/>
    </source>
</evidence>
<dbReference type="Proteomes" id="UP000014400">
    <property type="component" value="Unassembled WGS sequence"/>
</dbReference>
<protein>
    <recommendedName>
        <fullName evidence="7">NADP-dependent oxidoreductase domain-containing protein</fullName>
    </recommendedName>
</protein>
<dbReference type="EMBL" id="ATCF01000012">
    <property type="protein sequence ID" value="EPD99849.1"/>
    <property type="molecule type" value="Genomic_DNA"/>
</dbReference>
<dbReference type="PROSITE" id="PS00063">
    <property type="entry name" value="ALDOKETO_REDUCTASE_3"/>
    <property type="match status" value="1"/>
</dbReference>
<dbReference type="CDD" id="cd19071">
    <property type="entry name" value="AKR_AKR1-5-like"/>
    <property type="match status" value="1"/>
</dbReference>
<dbReference type="FunFam" id="3.20.20.100:FF:000015">
    <property type="entry name" value="Oxidoreductase, aldo/keto reductase family"/>
    <property type="match status" value="1"/>
</dbReference>
<evidence type="ECO:0000256" key="5">
    <source>
        <dbReference type="PIRSR" id="PIRSR000097-2"/>
    </source>
</evidence>
<dbReference type="PRINTS" id="PR00069">
    <property type="entry name" value="ALDKETRDTASE"/>
</dbReference>
<dbReference type="PATRIC" id="fig|1203554.3.peg.640"/>
<dbReference type="SUPFAM" id="SSF51430">
    <property type="entry name" value="NAD(P)-linked oxidoreductase"/>
    <property type="match status" value="1"/>
</dbReference>
<dbReference type="PANTHER" id="PTHR43827">
    <property type="entry name" value="2,5-DIKETO-D-GLUCONIC ACID REDUCTASE"/>
    <property type="match status" value="1"/>
</dbReference>
<dbReference type="PANTHER" id="PTHR43827:SF3">
    <property type="entry name" value="NADP-DEPENDENT OXIDOREDUCTASE DOMAIN-CONTAINING PROTEIN"/>
    <property type="match status" value="1"/>
</dbReference>
<dbReference type="InterPro" id="IPR020471">
    <property type="entry name" value="AKR"/>
</dbReference>
<feature type="binding site" evidence="5">
    <location>
        <position position="113"/>
    </location>
    <ligand>
        <name>substrate</name>
    </ligand>
</feature>
<dbReference type="PROSITE" id="PS00798">
    <property type="entry name" value="ALDOKETO_REDUCTASE_1"/>
    <property type="match status" value="1"/>
</dbReference>
<keyword evidence="2" id="KW-0521">NADP</keyword>
<dbReference type="eggNOG" id="COG0656">
    <property type="taxonomic scope" value="Bacteria"/>
</dbReference>
<evidence type="ECO:0000256" key="6">
    <source>
        <dbReference type="PIRSR" id="PIRSR000097-3"/>
    </source>
</evidence>
<organism evidence="8 9">
    <name type="scientific">Sutterella wadsworthensis HGA0223</name>
    <dbReference type="NCBI Taxonomy" id="1203554"/>
    <lineage>
        <taxon>Bacteria</taxon>
        <taxon>Pseudomonadati</taxon>
        <taxon>Pseudomonadota</taxon>
        <taxon>Betaproteobacteria</taxon>
        <taxon>Burkholderiales</taxon>
        <taxon>Sutterellaceae</taxon>
        <taxon>Sutterella</taxon>
    </lineage>
</organism>
<evidence type="ECO:0000313" key="9">
    <source>
        <dbReference type="Proteomes" id="UP000014400"/>
    </source>
</evidence>
<accession>S3CH36</accession>
<dbReference type="PIRSF" id="PIRSF000097">
    <property type="entry name" value="AKR"/>
    <property type="match status" value="1"/>
</dbReference>
<name>S3CH36_9BURK</name>
<evidence type="ECO:0000256" key="3">
    <source>
        <dbReference type="ARBA" id="ARBA00023002"/>
    </source>
</evidence>
<sequence length="284" mass="31990">MHFQHATDAFTLKNGVKIPCIGFGTWQSADGPTAENAVREAIEAGYRHIDTAAIYHNERSVGRGIKDSGIKREDIFVTSKVWNTCRGYQTTLEAFEKTLSDLQLDYLDLYLIHWPASPSRFANWTELNLETWRALTELYKAGRIRAIGVSNFHPAHLEPLMQTEVQPMVNQIEYHPGYLQREIVDYCRAHEILVEAWSPLGCGRVLTDPRLVALAERLGITTAQLALRFCLETGTLPLPKSVTPERIRANLNVFSFALPADVIAEIQAFPEFGFSGQDPDKVTF</sequence>
<dbReference type="Pfam" id="PF00248">
    <property type="entry name" value="Aldo_ket_red"/>
    <property type="match status" value="1"/>
</dbReference>
<dbReference type="Gene3D" id="3.20.20.100">
    <property type="entry name" value="NADP-dependent oxidoreductase domain"/>
    <property type="match status" value="1"/>
</dbReference>
<dbReference type="RefSeq" id="WP_016474008.1">
    <property type="nucleotide sequence ID" value="NZ_KE150480.1"/>
</dbReference>
<dbReference type="STRING" id="1203554.HMPREF1476_00653"/>
<dbReference type="InterPro" id="IPR018170">
    <property type="entry name" value="Aldo/ket_reductase_CS"/>
</dbReference>
<evidence type="ECO:0000256" key="4">
    <source>
        <dbReference type="PIRSR" id="PIRSR000097-1"/>
    </source>
</evidence>
<dbReference type="AlphaFoldDB" id="S3CH36"/>